<accession>A0A3R6AQF7</accession>
<name>A0A3R6AQF7_9FIRM</name>
<dbReference type="PANTHER" id="PTHR47619:SF1">
    <property type="entry name" value="EXODEOXYRIBONUCLEASE WALJ"/>
    <property type="match status" value="1"/>
</dbReference>
<comment type="caution">
    <text evidence="2">The sequence shown here is derived from an EMBL/GenBank/DDBJ whole genome shotgun (WGS) entry which is preliminary data.</text>
</comment>
<keyword evidence="2" id="KW-0378">Hydrolase</keyword>
<evidence type="ECO:0000313" key="2">
    <source>
        <dbReference type="EMBL" id="RGS38312.1"/>
    </source>
</evidence>
<dbReference type="Proteomes" id="UP000283295">
    <property type="component" value="Unassembled WGS sequence"/>
</dbReference>
<dbReference type="SUPFAM" id="SSF56281">
    <property type="entry name" value="Metallo-hydrolase/oxidoreductase"/>
    <property type="match status" value="1"/>
</dbReference>
<evidence type="ECO:0000313" key="3">
    <source>
        <dbReference type="Proteomes" id="UP000283295"/>
    </source>
</evidence>
<evidence type="ECO:0000259" key="1">
    <source>
        <dbReference type="SMART" id="SM00849"/>
    </source>
</evidence>
<gene>
    <name evidence="2" type="ORF">DWX94_11855</name>
</gene>
<reference evidence="2 3" key="1">
    <citation type="submission" date="2018-08" db="EMBL/GenBank/DDBJ databases">
        <title>A genome reference for cultivated species of the human gut microbiota.</title>
        <authorList>
            <person name="Zou Y."/>
            <person name="Xue W."/>
            <person name="Luo G."/>
        </authorList>
    </citation>
    <scope>NUCLEOTIDE SEQUENCE [LARGE SCALE GENOMIC DNA]</scope>
    <source>
        <strain evidence="2 3">AF22-21</strain>
    </source>
</reference>
<dbReference type="GO" id="GO:0016787">
    <property type="term" value="F:hydrolase activity"/>
    <property type="evidence" value="ECO:0007669"/>
    <property type="project" value="UniProtKB-KW"/>
</dbReference>
<dbReference type="InterPro" id="IPR001279">
    <property type="entry name" value="Metallo-B-lactamas"/>
</dbReference>
<dbReference type="Pfam" id="PF00753">
    <property type="entry name" value="Lactamase_B"/>
    <property type="match status" value="1"/>
</dbReference>
<protein>
    <submittedName>
        <fullName evidence="2">MBL fold metallo-hydrolase</fullName>
    </submittedName>
</protein>
<dbReference type="EMBL" id="QRVK01000039">
    <property type="protein sequence ID" value="RGS38312.1"/>
    <property type="molecule type" value="Genomic_DNA"/>
</dbReference>
<dbReference type="InterPro" id="IPR036866">
    <property type="entry name" value="RibonucZ/Hydroxyglut_hydro"/>
</dbReference>
<feature type="domain" description="Metallo-beta-lactamase" evidence="1">
    <location>
        <begin position="11"/>
        <end position="193"/>
    </location>
</feature>
<dbReference type="RefSeq" id="WP_004850930.1">
    <property type="nucleotide sequence ID" value="NZ_CABIWG010000001.1"/>
</dbReference>
<dbReference type="SMART" id="SM00849">
    <property type="entry name" value="Lactamase_B"/>
    <property type="match status" value="1"/>
</dbReference>
<dbReference type="InterPro" id="IPR052533">
    <property type="entry name" value="WalJ/YycJ-like"/>
</dbReference>
<proteinExistence type="predicted"/>
<dbReference type="Gene3D" id="3.60.15.10">
    <property type="entry name" value="Ribonuclease Z/Hydroxyacylglutathione hydrolase-like"/>
    <property type="match status" value="1"/>
</dbReference>
<organism evidence="2 3">
    <name type="scientific">Coprococcus eutactus</name>
    <dbReference type="NCBI Taxonomy" id="33043"/>
    <lineage>
        <taxon>Bacteria</taxon>
        <taxon>Bacillati</taxon>
        <taxon>Bacillota</taxon>
        <taxon>Clostridia</taxon>
        <taxon>Lachnospirales</taxon>
        <taxon>Lachnospiraceae</taxon>
        <taxon>Coprococcus</taxon>
    </lineage>
</organism>
<dbReference type="GeneID" id="92832182"/>
<dbReference type="PANTHER" id="PTHR47619">
    <property type="entry name" value="METALLO-HYDROLASE YYCJ-RELATED"/>
    <property type="match status" value="1"/>
</dbReference>
<dbReference type="AlphaFoldDB" id="A0A3R6AQF7"/>
<sequence>MKLLSIASGSSGNCYYVGNDNTHLLVDAGISCKRVETALKDEGLKPSELNGILVTHEHIDHVKGIGVLARKHGVPIYATAGTIMEMKNMSSLGSIDEGLFHEIRPDEKILINDIIVDPSSIWHDATDPVCYSLYGDGKKISIATDMGNFNDYIVDKLDNSDIMVVEANHDVRMLEAGSYPYYLKRRILGNYGHLSNELSGQLIYRLLNDHVKGILLGHLSKENNFEELAYETVKLELADNSFASDVREFGLAVARRDVPMAAIEA</sequence>
<dbReference type="OrthoDB" id="9781189at2"/>